<accession>A0ABR4AW55</accession>
<evidence type="ECO:0000313" key="2">
    <source>
        <dbReference type="EMBL" id="KAL2049056.1"/>
    </source>
</evidence>
<sequence length="101" mass="10933">MPKPPVSSNPFACITPYNFPRRLLRFHSLLHLMRLPTGIQSQLHILRMHQDHHDALPDAVEGGYGGVGAADAVVGYGANAGGHKADAGVGREEEVREEGLR</sequence>
<reference evidence="2 3" key="1">
    <citation type="submission" date="2024-09" db="EMBL/GenBank/DDBJ databases">
        <title>Rethinking Asexuality: The Enigmatic Case of Functional Sexual Genes in Lepraria (Stereocaulaceae).</title>
        <authorList>
            <person name="Doellman M."/>
            <person name="Sun Y."/>
            <person name="Barcenas-Pena A."/>
            <person name="Lumbsch H.T."/>
            <person name="Grewe F."/>
        </authorList>
    </citation>
    <scope>NUCLEOTIDE SEQUENCE [LARGE SCALE GENOMIC DNA]</scope>
    <source>
        <strain evidence="2 3">Grewe 0041</strain>
    </source>
</reference>
<keyword evidence="3" id="KW-1185">Reference proteome</keyword>
<dbReference type="Proteomes" id="UP001590951">
    <property type="component" value="Unassembled WGS sequence"/>
</dbReference>
<feature type="region of interest" description="Disordered" evidence="1">
    <location>
        <begin position="81"/>
        <end position="101"/>
    </location>
</feature>
<feature type="compositionally biased region" description="Basic and acidic residues" evidence="1">
    <location>
        <begin position="83"/>
        <end position="101"/>
    </location>
</feature>
<protein>
    <submittedName>
        <fullName evidence="2">Uncharacterized protein</fullName>
    </submittedName>
</protein>
<name>A0ABR4AW55_9LECA</name>
<proteinExistence type="predicted"/>
<comment type="caution">
    <text evidence="2">The sequence shown here is derived from an EMBL/GenBank/DDBJ whole genome shotgun (WGS) entry which is preliminary data.</text>
</comment>
<evidence type="ECO:0000256" key="1">
    <source>
        <dbReference type="SAM" id="MobiDB-lite"/>
    </source>
</evidence>
<dbReference type="EMBL" id="JBHFEH010000072">
    <property type="protein sequence ID" value="KAL2049056.1"/>
    <property type="molecule type" value="Genomic_DNA"/>
</dbReference>
<gene>
    <name evidence="2" type="ORF">ABVK25_010652</name>
</gene>
<organism evidence="2 3">
    <name type="scientific">Lepraria finkii</name>
    <dbReference type="NCBI Taxonomy" id="1340010"/>
    <lineage>
        <taxon>Eukaryota</taxon>
        <taxon>Fungi</taxon>
        <taxon>Dikarya</taxon>
        <taxon>Ascomycota</taxon>
        <taxon>Pezizomycotina</taxon>
        <taxon>Lecanoromycetes</taxon>
        <taxon>OSLEUM clade</taxon>
        <taxon>Lecanoromycetidae</taxon>
        <taxon>Lecanorales</taxon>
        <taxon>Lecanorineae</taxon>
        <taxon>Stereocaulaceae</taxon>
        <taxon>Lepraria</taxon>
    </lineage>
</organism>
<evidence type="ECO:0000313" key="3">
    <source>
        <dbReference type="Proteomes" id="UP001590951"/>
    </source>
</evidence>